<evidence type="ECO:0000256" key="1">
    <source>
        <dbReference type="SAM" id="MobiDB-lite"/>
    </source>
</evidence>
<reference evidence="2 3" key="2">
    <citation type="journal article" date="2014" name="Proc. Natl. Acad. Sci. U.S.A.">
        <title>Trajectory and genomic determinants of fungal-pathogen speciation and host adaptation.</title>
        <authorList>
            <person name="Hu X."/>
            <person name="Xiao G."/>
            <person name="Zheng P."/>
            <person name="Shang Y."/>
            <person name="Su Y."/>
            <person name="Zhang X."/>
            <person name="Liu X."/>
            <person name="Zhan S."/>
            <person name="St Leger R.J."/>
            <person name="Wang C."/>
        </authorList>
    </citation>
    <scope>GENOME REANNOTATION</scope>
    <source>
        <strain evidence="3">ARSEF 23 / ATCC MYA-3075</strain>
    </source>
</reference>
<evidence type="ECO:0000313" key="3">
    <source>
        <dbReference type="Proteomes" id="UP000002498"/>
    </source>
</evidence>
<keyword evidence="3" id="KW-1185">Reference proteome</keyword>
<evidence type="ECO:0000313" key="2">
    <source>
        <dbReference type="EMBL" id="KHO11150.1"/>
    </source>
</evidence>
<dbReference type="EMBL" id="ADNJ02000005">
    <property type="protein sequence ID" value="KHO11150.1"/>
    <property type="molecule type" value="Genomic_DNA"/>
</dbReference>
<name>A0A0B2XEM1_METRA</name>
<gene>
    <name evidence="2" type="ORF">MAA_11228</name>
</gene>
<dbReference type="GeneID" id="23632676"/>
<organism evidence="2 3">
    <name type="scientific">Metarhizium robertsii (strain ARSEF 23 / ATCC MYA-3075)</name>
    <name type="common">Metarhizium anisopliae (strain ARSEF 23)</name>
    <dbReference type="NCBI Taxonomy" id="655844"/>
    <lineage>
        <taxon>Eukaryota</taxon>
        <taxon>Fungi</taxon>
        <taxon>Dikarya</taxon>
        <taxon>Ascomycota</taxon>
        <taxon>Pezizomycotina</taxon>
        <taxon>Sordariomycetes</taxon>
        <taxon>Hypocreomycetidae</taxon>
        <taxon>Hypocreales</taxon>
        <taxon>Clavicipitaceae</taxon>
        <taxon>Metarhizium</taxon>
    </lineage>
</organism>
<comment type="caution">
    <text evidence="2">The sequence shown here is derived from an EMBL/GenBank/DDBJ whole genome shotgun (WGS) entry which is preliminary data.</text>
</comment>
<dbReference type="HOGENOM" id="CLU_2004443_0_0_1"/>
<proteinExistence type="predicted"/>
<dbReference type="Proteomes" id="UP000002498">
    <property type="component" value="Unassembled WGS sequence"/>
</dbReference>
<dbReference type="KEGG" id="maj:MAA_11228"/>
<feature type="region of interest" description="Disordered" evidence="1">
    <location>
        <begin position="1"/>
        <end position="33"/>
    </location>
</feature>
<protein>
    <submittedName>
        <fullName evidence="2">DUF1445 domain-containing protein</fullName>
    </submittedName>
</protein>
<sequence>MEHRLSVAGFTGFPSVKAHDSGPKPPSRRRSKVPSFLALTNLPTCAMISRFPAAQWGSRAGGVNSEGRTMPELAMGRARRNRLDAIPRLPWAKSPATSLRTTFALPSERRSTVEASGSLRDAAT</sequence>
<dbReference type="RefSeq" id="XP_011411510.1">
    <property type="nucleotide sequence ID" value="XM_011413208.1"/>
</dbReference>
<accession>A0A0B2XEM1</accession>
<dbReference type="AlphaFoldDB" id="A0A0B2XEM1"/>
<reference evidence="2 3" key="1">
    <citation type="journal article" date="2011" name="PLoS Genet.">
        <title>Genome sequencing and comparative transcriptomics of the model entomopathogenic fungi Metarhizium anisopliae and M. acridum.</title>
        <authorList>
            <person name="Gao Q."/>
            <person name="Jin K."/>
            <person name="Ying S.H."/>
            <person name="Zhang Y."/>
            <person name="Xiao G."/>
            <person name="Shang Y."/>
            <person name="Duan Z."/>
            <person name="Hu X."/>
            <person name="Xie X.Q."/>
            <person name="Zhou G."/>
            <person name="Peng G."/>
            <person name="Luo Z."/>
            <person name="Huang W."/>
            <person name="Wang B."/>
            <person name="Fang W."/>
            <person name="Wang S."/>
            <person name="Zhong Y."/>
            <person name="Ma L.J."/>
            <person name="St Leger R.J."/>
            <person name="Zhao G.P."/>
            <person name="Pei Y."/>
            <person name="Feng M.G."/>
            <person name="Xia Y."/>
            <person name="Wang C."/>
        </authorList>
    </citation>
    <scope>NUCLEOTIDE SEQUENCE [LARGE SCALE GENOMIC DNA]</scope>
    <source>
        <strain evidence="3">ARSEF 23 / ATCC MYA-3075</strain>
    </source>
</reference>